<evidence type="ECO:0000256" key="1">
    <source>
        <dbReference type="SAM" id="Phobius"/>
    </source>
</evidence>
<accession>A0A382DPF9</accession>
<organism evidence="2">
    <name type="scientific">marine metagenome</name>
    <dbReference type="NCBI Taxonomy" id="408172"/>
    <lineage>
        <taxon>unclassified sequences</taxon>
        <taxon>metagenomes</taxon>
        <taxon>ecological metagenomes</taxon>
    </lineage>
</organism>
<dbReference type="EMBL" id="UINC01040289">
    <property type="protein sequence ID" value="SVB39952.1"/>
    <property type="molecule type" value="Genomic_DNA"/>
</dbReference>
<name>A0A382DPF9_9ZZZZ</name>
<feature type="non-terminal residue" evidence="2">
    <location>
        <position position="1"/>
    </location>
</feature>
<feature type="transmembrane region" description="Helical" evidence="1">
    <location>
        <begin position="6"/>
        <end position="28"/>
    </location>
</feature>
<dbReference type="AlphaFoldDB" id="A0A382DPF9"/>
<sequence length="56" mass="6345">VREIPLIFPIALIAIVATLLFSGIYALADNTVNRPDSTAYKYEWHENAAIWVCPFH</sequence>
<evidence type="ECO:0000313" key="2">
    <source>
        <dbReference type="EMBL" id="SVB39952.1"/>
    </source>
</evidence>
<reference evidence="2" key="1">
    <citation type="submission" date="2018-05" db="EMBL/GenBank/DDBJ databases">
        <authorList>
            <person name="Lanie J.A."/>
            <person name="Ng W.-L."/>
            <person name="Kazmierczak K.M."/>
            <person name="Andrzejewski T.M."/>
            <person name="Davidsen T.M."/>
            <person name="Wayne K.J."/>
            <person name="Tettelin H."/>
            <person name="Glass J.I."/>
            <person name="Rusch D."/>
            <person name="Podicherti R."/>
            <person name="Tsui H.-C.T."/>
            <person name="Winkler M.E."/>
        </authorList>
    </citation>
    <scope>NUCLEOTIDE SEQUENCE</scope>
</reference>
<gene>
    <name evidence="2" type="ORF">METZ01_LOCUS192806</name>
</gene>
<protein>
    <submittedName>
        <fullName evidence="2">Uncharacterized protein</fullName>
    </submittedName>
</protein>
<proteinExistence type="predicted"/>
<keyword evidence="1" id="KW-0812">Transmembrane</keyword>
<keyword evidence="1" id="KW-0472">Membrane</keyword>
<keyword evidence="1" id="KW-1133">Transmembrane helix</keyword>